<dbReference type="CDD" id="cd08830">
    <property type="entry name" value="ArfGap_ArfGap1"/>
    <property type="match status" value="1"/>
</dbReference>
<dbReference type="SUPFAM" id="SSF54928">
    <property type="entry name" value="RNA-binding domain, RBD"/>
    <property type="match status" value="1"/>
</dbReference>
<dbReference type="GO" id="GO:0016192">
    <property type="term" value="P:vesicle-mediated transport"/>
    <property type="evidence" value="ECO:0007669"/>
    <property type="project" value="InterPro"/>
</dbReference>
<dbReference type="PROSITE" id="PS50115">
    <property type="entry name" value="ARFGAP"/>
    <property type="match status" value="1"/>
</dbReference>
<dbReference type="InterPro" id="IPR012677">
    <property type="entry name" value="Nucleotide-bd_a/b_plait_sf"/>
</dbReference>
<dbReference type="Gene3D" id="3.30.70.330">
    <property type="match status" value="1"/>
</dbReference>
<feature type="domain" description="Arf-GAP" evidence="4">
    <location>
        <begin position="126"/>
        <end position="242"/>
    </location>
</feature>
<dbReference type="InterPro" id="IPR037278">
    <property type="entry name" value="ARFGAP/RecO"/>
</dbReference>
<dbReference type="CDD" id="cd00590">
    <property type="entry name" value="RRM_SF"/>
    <property type="match status" value="1"/>
</dbReference>
<proteinExistence type="predicted"/>
<keyword evidence="2" id="KW-0862">Zinc</keyword>
<evidence type="ECO:0000256" key="2">
    <source>
        <dbReference type="PROSITE-ProRule" id="PRU00288"/>
    </source>
</evidence>
<gene>
    <name evidence="5" type="ORF">F3Y22_tig00112488pilonHSYRG00083</name>
</gene>
<evidence type="ECO:0000259" key="3">
    <source>
        <dbReference type="PROSITE" id="PS50102"/>
    </source>
</evidence>
<dbReference type="GO" id="GO:0008270">
    <property type="term" value="F:zinc ion binding"/>
    <property type="evidence" value="ECO:0007669"/>
    <property type="project" value="UniProtKB-KW"/>
</dbReference>
<keyword evidence="2" id="KW-0479">Metal-binding</keyword>
<accession>A0A6A2WXZ5</accession>
<evidence type="ECO:0000256" key="1">
    <source>
        <dbReference type="PROSITE-ProRule" id="PRU00176"/>
    </source>
</evidence>
<dbReference type="SUPFAM" id="SSF57863">
    <property type="entry name" value="ArfGap/RecO-like zinc finger"/>
    <property type="match status" value="1"/>
</dbReference>
<protein>
    <submittedName>
        <fullName evidence="5">ADP-ribosylation factor GTPase-activating protein AGD6</fullName>
    </submittedName>
</protein>
<dbReference type="GO" id="GO:0003723">
    <property type="term" value="F:RNA binding"/>
    <property type="evidence" value="ECO:0007669"/>
    <property type="project" value="UniProtKB-UniRule"/>
</dbReference>
<evidence type="ECO:0000259" key="4">
    <source>
        <dbReference type="PROSITE" id="PS50115"/>
    </source>
</evidence>
<dbReference type="PRINTS" id="PR00405">
    <property type="entry name" value="REVINTRACTNG"/>
</dbReference>
<sequence length="488" mass="54854">MKGDGIGTCTYVKARHILCEKQGKINEAYKKLQDGWLSNDDKVPPTKFAKKYMETESTKGIFPLPQLPSQNYGITKSISLAGSSRIRGMVVSGSFYAHSPLGLAKREGRLRLKAPSENFASRSAATSRLQFLQSQQSNKICVDYKNKNPQWALVTYGVFMCSECSCKHQGLGIHISFVQSVNMNSWSDIQIKKMESSTNDKLNSFLAQYGIPKEIDIAIKYNTIVASIYRDRMQALAEGRVWKNPPVMKESVNGDSGGNQKQSASAFRSGNYQGCIMGGIMVKSRSSEDKHTRSRLDVSSTNKETFLASRKADNKFRPEGLPPSQRRNYGIGKRALVEASAAQPAEYVVHARIKEFSTKGCSGNNSDEGARTERFEFNNWWKEGHTNVSNGYRSGCFTLFIKNLPEKIHWKRLGSLFCTHGHVIDAFIPNKRNSKGVRFGFIRFATIEESRKAISKMNGAHIYDSKIRVSLAKYKPRQSYWRKSSTFV</sequence>
<dbReference type="Pfam" id="PF00076">
    <property type="entry name" value="RRM_1"/>
    <property type="match status" value="1"/>
</dbReference>
<keyword evidence="1" id="KW-0694">RNA-binding</keyword>
<dbReference type="AlphaFoldDB" id="A0A6A2WXZ5"/>
<dbReference type="InterPro" id="IPR038508">
    <property type="entry name" value="ArfGAP_dom_sf"/>
</dbReference>
<dbReference type="InterPro" id="IPR001164">
    <property type="entry name" value="ArfGAP_dom"/>
</dbReference>
<feature type="domain" description="RRM" evidence="3">
    <location>
        <begin position="397"/>
        <end position="474"/>
    </location>
</feature>
<dbReference type="SMART" id="SM00360">
    <property type="entry name" value="RRM"/>
    <property type="match status" value="1"/>
</dbReference>
<dbReference type="InterPro" id="IPR044519">
    <property type="entry name" value="ARF_GAP_AGD6/7"/>
</dbReference>
<dbReference type="OrthoDB" id="988427at2759"/>
<dbReference type="PANTHER" id="PTHR47021:SF4">
    <property type="entry name" value="ADP-RIBOSYLATION FACTOR GTPASE-ACTIVATING PROTEIN AGD6-RELATED"/>
    <property type="match status" value="1"/>
</dbReference>
<dbReference type="Pfam" id="PF01412">
    <property type="entry name" value="ArfGap"/>
    <property type="match status" value="1"/>
</dbReference>
<dbReference type="InterPro" id="IPR000504">
    <property type="entry name" value="RRM_dom"/>
</dbReference>
<dbReference type="SMART" id="SM00105">
    <property type="entry name" value="ArfGap"/>
    <property type="match status" value="1"/>
</dbReference>
<reference evidence="5" key="1">
    <citation type="submission" date="2019-09" db="EMBL/GenBank/DDBJ databases">
        <title>Draft genome information of white flower Hibiscus syriacus.</title>
        <authorList>
            <person name="Kim Y.-M."/>
        </authorList>
    </citation>
    <scope>NUCLEOTIDE SEQUENCE [LARGE SCALE GENOMIC DNA]</scope>
    <source>
        <strain evidence="5">YM2019G1</strain>
    </source>
</reference>
<dbReference type="Gene3D" id="1.10.220.150">
    <property type="entry name" value="Arf GTPase activating protein"/>
    <property type="match status" value="1"/>
</dbReference>
<dbReference type="PANTHER" id="PTHR47021">
    <property type="entry name" value="ADP-RIBOSYLATION FACTOR GTPASE-ACTIVATING PROTEIN AGD6-RELATED"/>
    <property type="match status" value="1"/>
</dbReference>
<keyword evidence="2" id="KW-0863">Zinc-finger</keyword>
<dbReference type="GO" id="GO:0005096">
    <property type="term" value="F:GTPase activator activity"/>
    <property type="evidence" value="ECO:0007669"/>
    <property type="project" value="InterPro"/>
</dbReference>
<evidence type="ECO:0000313" key="6">
    <source>
        <dbReference type="Proteomes" id="UP000436088"/>
    </source>
</evidence>
<dbReference type="PROSITE" id="PS50102">
    <property type="entry name" value="RRM"/>
    <property type="match status" value="1"/>
</dbReference>
<evidence type="ECO:0000313" key="5">
    <source>
        <dbReference type="EMBL" id="KAE8666873.1"/>
    </source>
</evidence>
<dbReference type="InterPro" id="IPR035979">
    <property type="entry name" value="RBD_domain_sf"/>
</dbReference>
<comment type="caution">
    <text evidence="5">The sequence shown here is derived from an EMBL/GenBank/DDBJ whole genome shotgun (WGS) entry which is preliminary data.</text>
</comment>
<keyword evidence="6" id="KW-1185">Reference proteome</keyword>
<name>A0A6A2WXZ5_HIBSY</name>
<dbReference type="Proteomes" id="UP000436088">
    <property type="component" value="Unassembled WGS sequence"/>
</dbReference>
<organism evidence="5 6">
    <name type="scientific">Hibiscus syriacus</name>
    <name type="common">Rose of Sharon</name>
    <dbReference type="NCBI Taxonomy" id="106335"/>
    <lineage>
        <taxon>Eukaryota</taxon>
        <taxon>Viridiplantae</taxon>
        <taxon>Streptophyta</taxon>
        <taxon>Embryophyta</taxon>
        <taxon>Tracheophyta</taxon>
        <taxon>Spermatophyta</taxon>
        <taxon>Magnoliopsida</taxon>
        <taxon>eudicotyledons</taxon>
        <taxon>Gunneridae</taxon>
        <taxon>Pentapetalae</taxon>
        <taxon>rosids</taxon>
        <taxon>malvids</taxon>
        <taxon>Malvales</taxon>
        <taxon>Malvaceae</taxon>
        <taxon>Malvoideae</taxon>
        <taxon>Hibiscus</taxon>
    </lineage>
</organism>
<dbReference type="EMBL" id="VEPZ02001591">
    <property type="protein sequence ID" value="KAE8666873.1"/>
    <property type="molecule type" value="Genomic_DNA"/>
</dbReference>